<sequence>MGKENDLPKAENTKSESKDLSVKNLKDRFKEGSIPLQTDYEHLIDIADIGRKATGQAPGQAGNPNSALALDDHGRLVVKAGNGITVDKNGININSDQIFPKGMIVMFSGSENEIPPGWAFCDGGEYNGIKVPDLRNRFIMCSETFAEKGESSKKANGDGNNKNFLKDTESITVSIDVKVENTTLDISQIPKHNHIQGLPYHSDVGFGYPHVKWGKTPYRIDNTYSSSFWHTDKSSNNDDLHPNTSEVGEGKGHNHSATASSSPHSHKVDVVPPYYLLAFIIKL</sequence>
<comment type="caution">
    <text evidence="2">The sequence shown here is derived from an EMBL/GenBank/DDBJ whole genome shotgun (WGS) entry which is preliminary data.</text>
</comment>
<proteinExistence type="predicted"/>
<evidence type="ECO:0000313" key="2">
    <source>
        <dbReference type="EMBL" id="RKS66006.1"/>
    </source>
</evidence>
<evidence type="ECO:0000256" key="1">
    <source>
        <dbReference type="SAM" id="MobiDB-lite"/>
    </source>
</evidence>
<accession>A0ABX9SRE4</accession>
<dbReference type="SUPFAM" id="SSF88874">
    <property type="entry name" value="Receptor-binding domain of short tail fibre protein gp12"/>
    <property type="match status" value="1"/>
</dbReference>
<feature type="region of interest" description="Disordered" evidence="1">
    <location>
        <begin position="232"/>
        <end position="265"/>
    </location>
</feature>
<dbReference type="CDD" id="cd22641">
    <property type="entry name" value="C24-like"/>
    <property type="match status" value="1"/>
</dbReference>
<dbReference type="EMBL" id="RBLJ01000001">
    <property type="protein sequence ID" value="RKS66006.1"/>
    <property type="molecule type" value="Genomic_DNA"/>
</dbReference>
<dbReference type="RefSeq" id="WP_049795201.1">
    <property type="nucleotide sequence ID" value="NC_012962.1"/>
</dbReference>
<feature type="region of interest" description="Disordered" evidence="1">
    <location>
        <begin position="1"/>
        <end position="20"/>
    </location>
</feature>
<dbReference type="Proteomes" id="UP000280955">
    <property type="component" value="Unassembled WGS sequence"/>
</dbReference>
<reference evidence="2 3" key="1">
    <citation type="submission" date="2018-10" db="EMBL/GenBank/DDBJ databases">
        <title>Genomic Encyclopedia of Archaeal and Bacterial Type Strains, Phase II (KMG-II): from individual species to whole genera.</title>
        <authorList>
            <person name="Goeker M."/>
        </authorList>
    </citation>
    <scope>NUCLEOTIDE SEQUENCE [LARGE SCALE GENOMIC DNA]</scope>
    <source>
        <strain evidence="2 3">DSM 15149</strain>
    </source>
</reference>
<gene>
    <name evidence="2" type="ORF">BDD30_0283</name>
</gene>
<feature type="compositionally biased region" description="Basic and acidic residues" evidence="1">
    <location>
        <begin position="232"/>
        <end position="241"/>
    </location>
</feature>
<organism evidence="2 3">
    <name type="scientific">Photorhabdus asymbiotica</name>
    <dbReference type="NCBI Taxonomy" id="291112"/>
    <lineage>
        <taxon>Bacteria</taxon>
        <taxon>Pseudomonadati</taxon>
        <taxon>Pseudomonadota</taxon>
        <taxon>Gammaproteobacteria</taxon>
        <taxon>Enterobacterales</taxon>
        <taxon>Morganellaceae</taxon>
        <taxon>Photorhabdus</taxon>
    </lineage>
</organism>
<name>A0ABX9SRE4_9GAMM</name>
<keyword evidence="3" id="KW-1185">Reference proteome</keyword>
<protein>
    <submittedName>
        <fullName evidence="2">Tail collar domain</fullName>
    </submittedName>
</protein>
<evidence type="ECO:0000313" key="3">
    <source>
        <dbReference type="Proteomes" id="UP000280955"/>
    </source>
</evidence>